<dbReference type="RefSeq" id="WP_014438470.1">
    <property type="nucleotide sequence ID" value="NC_017080.1"/>
</dbReference>
<keyword evidence="7" id="KW-1185">Reference proteome</keyword>
<dbReference type="Pfam" id="PF04079">
    <property type="entry name" value="SMC_ScpB"/>
    <property type="match status" value="1"/>
</dbReference>
<dbReference type="PANTHER" id="PTHR34298">
    <property type="entry name" value="SEGREGATION AND CONDENSATION PROTEIN B"/>
    <property type="match status" value="1"/>
</dbReference>
<evidence type="ECO:0000256" key="4">
    <source>
        <dbReference type="ARBA" id="ARBA00023306"/>
    </source>
</evidence>
<dbReference type="InterPro" id="IPR005234">
    <property type="entry name" value="ScpB_csome_segregation"/>
</dbReference>
<dbReference type="SUPFAM" id="SSF46785">
    <property type="entry name" value="Winged helix' DNA-binding domain"/>
    <property type="match status" value="2"/>
</dbReference>
<dbReference type="KEGG" id="phm:PSMK_31070"/>
<dbReference type="PATRIC" id="fig|1142394.8.peg.3214"/>
<name>I0IJ28_PHYMF</name>
<keyword evidence="2" id="KW-0132">Cell division</keyword>
<dbReference type="PIRSF" id="PIRSF019345">
    <property type="entry name" value="ScpB"/>
    <property type="match status" value="1"/>
</dbReference>
<reference evidence="6 7" key="1">
    <citation type="submission" date="2012-02" db="EMBL/GenBank/DDBJ databases">
        <title>Complete genome sequence of Phycisphaera mikurensis NBRC 102666.</title>
        <authorList>
            <person name="Ankai A."/>
            <person name="Hosoyama A."/>
            <person name="Terui Y."/>
            <person name="Sekine M."/>
            <person name="Fukai R."/>
            <person name="Kato Y."/>
            <person name="Nakamura S."/>
            <person name="Yamada-Narita S."/>
            <person name="Kawakoshi A."/>
            <person name="Fukunaga Y."/>
            <person name="Yamazaki S."/>
            <person name="Fujita N."/>
        </authorList>
    </citation>
    <scope>NUCLEOTIDE SEQUENCE [LARGE SCALE GENOMIC DNA]</scope>
    <source>
        <strain evidence="7">NBRC 102666 / KCTC 22515 / FYK2301M01</strain>
    </source>
</reference>
<dbReference type="PANTHER" id="PTHR34298:SF2">
    <property type="entry name" value="SEGREGATION AND CONDENSATION PROTEIN B"/>
    <property type="match status" value="1"/>
</dbReference>
<dbReference type="GO" id="GO:0051304">
    <property type="term" value="P:chromosome separation"/>
    <property type="evidence" value="ECO:0007669"/>
    <property type="project" value="InterPro"/>
</dbReference>
<evidence type="ECO:0000313" key="6">
    <source>
        <dbReference type="EMBL" id="BAM05266.1"/>
    </source>
</evidence>
<keyword evidence="1" id="KW-0963">Cytoplasm</keyword>
<dbReference type="EMBL" id="AP012338">
    <property type="protein sequence ID" value="BAM05266.1"/>
    <property type="molecule type" value="Genomic_DNA"/>
</dbReference>
<dbReference type="NCBIfam" id="TIGR00281">
    <property type="entry name" value="SMC-Scp complex subunit ScpB"/>
    <property type="match status" value="1"/>
</dbReference>
<sequence length="202" mass="21103">MEAAVGMQAQSAPAEASVERPAAADDPARLAARVEAALISAERAVPAGRLAEALGLEHSQPVNEAVAALNEAYQREGRAFRVEAVAGGFRVMTLPEHAAFLASLHRSRSSGRLSPAALETLAVVAYRQPVLRAELEAVRGAACGEVLRSLMERHLVRIAGRAEEVGRPILYGTTPRFLEVFGLASLAELPPADGAPKPGSGG</sequence>
<dbReference type="OrthoDB" id="9806226at2"/>
<evidence type="ECO:0000256" key="3">
    <source>
        <dbReference type="ARBA" id="ARBA00022829"/>
    </source>
</evidence>
<dbReference type="AlphaFoldDB" id="I0IJ28"/>
<evidence type="ECO:0000313" key="7">
    <source>
        <dbReference type="Proteomes" id="UP000007881"/>
    </source>
</evidence>
<protein>
    <submittedName>
        <fullName evidence="6">Segregation and condensation protein B</fullName>
    </submittedName>
</protein>
<evidence type="ECO:0000256" key="5">
    <source>
        <dbReference type="SAM" id="MobiDB-lite"/>
    </source>
</evidence>
<dbReference type="STRING" id="1142394.PSMK_31070"/>
<dbReference type="HOGENOM" id="CLU_045647_5_2_0"/>
<dbReference type="Gene3D" id="1.10.10.10">
    <property type="entry name" value="Winged helix-like DNA-binding domain superfamily/Winged helix DNA-binding domain"/>
    <property type="match status" value="2"/>
</dbReference>
<gene>
    <name evidence="6" type="primary">scpB</name>
    <name evidence="6" type="ordered locus">PSMK_31070</name>
</gene>
<evidence type="ECO:0000256" key="1">
    <source>
        <dbReference type="ARBA" id="ARBA00022490"/>
    </source>
</evidence>
<feature type="region of interest" description="Disordered" evidence="5">
    <location>
        <begin position="1"/>
        <end position="23"/>
    </location>
</feature>
<dbReference type="eggNOG" id="COG1386">
    <property type="taxonomic scope" value="Bacteria"/>
</dbReference>
<dbReference type="GO" id="GO:0051301">
    <property type="term" value="P:cell division"/>
    <property type="evidence" value="ECO:0007669"/>
    <property type="project" value="UniProtKB-KW"/>
</dbReference>
<organism evidence="6 7">
    <name type="scientific">Phycisphaera mikurensis (strain NBRC 102666 / KCTC 22515 / FYK2301M01)</name>
    <dbReference type="NCBI Taxonomy" id="1142394"/>
    <lineage>
        <taxon>Bacteria</taxon>
        <taxon>Pseudomonadati</taxon>
        <taxon>Planctomycetota</taxon>
        <taxon>Phycisphaerae</taxon>
        <taxon>Phycisphaerales</taxon>
        <taxon>Phycisphaeraceae</taxon>
        <taxon>Phycisphaera</taxon>
    </lineage>
</organism>
<dbReference type="InterPro" id="IPR036388">
    <property type="entry name" value="WH-like_DNA-bd_sf"/>
</dbReference>
<keyword evidence="4" id="KW-0131">Cell cycle</keyword>
<accession>I0IJ28</accession>
<evidence type="ECO:0000256" key="2">
    <source>
        <dbReference type="ARBA" id="ARBA00022618"/>
    </source>
</evidence>
<keyword evidence="3" id="KW-0159">Chromosome partition</keyword>
<dbReference type="InterPro" id="IPR036390">
    <property type="entry name" value="WH_DNA-bd_sf"/>
</dbReference>
<dbReference type="Proteomes" id="UP000007881">
    <property type="component" value="Chromosome"/>
</dbReference>
<proteinExistence type="predicted"/>